<evidence type="ECO:0000259" key="2">
    <source>
        <dbReference type="Pfam" id="PF15711"/>
    </source>
</evidence>
<name>A0A447T5M5_CHRVL</name>
<evidence type="ECO:0000259" key="1">
    <source>
        <dbReference type="Pfam" id="PF07484"/>
    </source>
</evidence>
<dbReference type="AlphaFoldDB" id="A0A447T5M5"/>
<reference evidence="3 4" key="1">
    <citation type="submission" date="2018-12" db="EMBL/GenBank/DDBJ databases">
        <authorList>
            <consortium name="Pathogen Informatics"/>
        </authorList>
    </citation>
    <scope>NUCLEOTIDE SEQUENCE [LARGE SCALE GENOMIC DNA]</scope>
    <source>
        <strain evidence="3 4">NCTC9695</strain>
    </source>
</reference>
<dbReference type="Gene3D" id="3.90.1340.10">
    <property type="entry name" value="Phage tail collar domain"/>
    <property type="match status" value="1"/>
</dbReference>
<proteinExistence type="predicted"/>
<dbReference type="InterPro" id="IPR011083">
    <property type="entry name" value="Phage_tail_collar_dom"/>
</dbReference>
<feature type="domain" description="Phage tail collar" evidence="1">
    <location>
        <begin position="465"/>
        <end position="504"/>
    </location>
</feature>
<dbReference type="Proteomes" id="UP000275777">
    <property type="component" value="Chromosome"/>
</dbReference>
<dbReference type="EMBL" id="LR134182">
    <property type="protein sequence ID" value="VEB40187.1"/>
    <property type="molecule type" value="Genomic_DNA"/>
</dbReference>
<dbReference type="Pfam" id="PF13385">
    <property type="entry name" value="Laminin_G_3"/>
    <property type="match status" value="1"/>
</dbReference>
<accession>A0A447T5M5</accession>
<gene>
    <name evidence="3" type="ORF">NCTC9695_00578</name>
</gene>
<sequence>MANLQEQSVWETGIYQLETSDPVLAGPDGVDNLQGKQLANRTAYLKDRVEELASGKQPAGNAVKLSAARNIAMSGDGSWNVAFDGSKDVSGQLTLRDSGVAPGSYGMVTVDAKGRVTAARQMGGDDVPAHDWNKVATGKPSTLAGYGIADGASKTDLQNAVNGLVSGAPANLNTLQELAAAVNNDPKYSATVDGKLAGKADKATTLAGYGIADGASKSDLKAAVDGLVSGAPGALNTLQELAAALGNDANYAASMTKLLAGKADKATTLSGYGIADAASADDLAKVVARVNSRRMIRVRAGGYSAKNGVAGVEIDGVGVGPVARSYNMVQLDAAGAVTRSATFDVCGGNGQDKAAADWLNAAPDGATVIVYTWDEPQGNRLTGGLPQALYRCGANSAVFASDKFQYRSAYLLIGRAGCGEGQGLERYCGDKPASPDAQLDVAFELVNGMPLLGGGQVSGAAAPTGQVAYFSMPNAPDGWLKANGAQVSQSTYGNLYAAIGQTFAPIDPATQAMLRLDAADTLLDRVWNKQLVVYGGTDMSTEQAKFGGASLKTVAGGGYATFGLTDAFNADAFTIEGWHYPTFAGTGNSNGYSAAWLVSMNASAVTGEITIAIDRASRAPLVWLCNSGSFFANASLGTAGVFNSPRWYHVALSYDGAAYRLFVDGVQVWSLVSATRVAIPDNTLVFGVDGGAPGVAGSTTAYYQDWKISKVCRYAGNFAVPTIPTGYQLAPDAGKFYLPNLCGEFIRGWGDSRKDVEKRAFGSWQKGTLAFSDPNLDSIAISAPIHTTNINQDAYQDLGADPVSKAWYQMGRAYVPLENKFAGDLDAVGFYSGYGSTRPRNVALLACVKY</sequence>
<dbReference type="SUPFAM" id="SSF49899">
    <property type="entry name" value="Concanavalin A-like lectins/glucanases"/>
    <property type="match status" value="1"/>
</dbReference>
<dbReference type="PROSITE" id="PS52031">
    <property type="entry name" value="GG_LECTIN"/>
    <property type="match status" value="1"/>
</dbReference>
<organism evidence="3 4">
    <name type="scientific">Chromobacterium violaceum</name>
    <dbReference type="NCBI Taxonomy" id="536"/>
    <lineage>
        <taxon>Bacteria</taxon>
        <taxon>Pseudomonadati</taxon>
        <taxon>Pseudomonadota</taxon>
        <taxon>Betaproteobacteria</taxon>
        <taxon>Neisseriales</taxon>
        <taxon>Chromobacteriaceae</taxon>
        <taxon>Chromobacterium</taxon>
    </lineage>
</organism>
<dbReference type="Pfam" id="PF15711">
    <property type="entry name" value="ILEI"/>
    <property type="match status" value="1"/>
</dbReference>
<dbReference type="Gene3D" id="2.60.120.200">
    <property type="match status" value="1"/>
</dbReference>
<dbReference type="InterPro" id="IPR013320">
    <property type="entry name" value="ConA-like_dom_sf"/>
</dbReference>
<protein>
    <submittedName>
        <fullName evidence="3">Phage Tail Collar Domain</fullName>
    </submittedName>
</protein>
<dbReference type="InterPro" id="IPR039477">
    <property type="entry name" value="ILEI/PANDER_dom"/>
</dbReference>
<feature type="domain" description="ILEI/PANDER" evidence="2">
    <location>
        <begin position="324"/>
        <end position="417"/>
    </location>
</feature>
<dbReference type="SUPFAM" id="SSF88874">
    <property type="entry name" value="Receptor-binding domain of short tail fibre protein gp12"/>
    <property type="match status" value="2"/>
</dbReference>
<dbReference type="Pfam" id="PF07484">
    <property type="entry name" value="Collar"/>
    <property type="match status" value="1"/>
</dbReference>
<evidence type="ECO:0000313" key="3">
    <source>
        <dbReference type="EMBL" id="VEB40187.1"/>
    </source>
</evidence>
<dbReference type="InterPro" id="IPR037053">
    <property type="entry name" value="Phage_tail_collar_dom_sf"/>
</dbReference>
<evidence type="ECO:0000313" key="4">
    <source>
        <dbReference type="Proteomes" id="UP000275777"/>
    </source>
</evidence>